<dbReference type="InterPro" id="IPR019410">
    <property type="entry name" value="Methyltransf_16"/>
</dbReference>
<protein>
    <submittedName>
        <fullName evidence="2 3">Protein-lysine methyltransferase METTL21D-like isoform X1</fullName>
    </submittedName>
</protein>
<reference evidence="2 3" key="1">
    <citation type="submission" date="2025-04" db="UniProtKB">
        <authorList>
            <consortium name="RefSeq"/>
        </authorList>
    </citation>
    <scope>IDENTIFICATION</scope>
</reference>
<proteinExistence type="predicted"/>
<evidence type="ECO:0000313" key="3">
    <source>
        <dbReference type="RefSeq" id="XP_022105818.1"/>
    </source>
</evidence>
<dbReference type="KEGG" id="aplc:110987412"/>
<dbReference type="Proteomes" id="UP000694845">
    <property type="component" value="Unplaced"/>
</dbReference>
<evidence type="ECO:0000313" key="2">
    <source>
        <dbReference type="RefSeq" id="XP_022105817.1"/>
    </source>
</evidence>
<gene>
    <name evidence="2 3" type="primary">LOC110987412</name>
</gene>
<dbReference type="GO" id="GO:0032991">
    <property type="term" value="C:protein-containing complex"/>
    <property type="evidence" value="ECO:0007669"/>
    <property type="project" value="TreeGrafter"/>
</dbReference>
<dbReference type="PANTHER" id="PTHR14614:SF44">
    <property type="entry name" value="PROTEIN N-LYSINE METHYLTRANSFERASE METTL21D"/>
    <property type="match status" value="1"/>
</dbReference>
<dbReference type="SUPFAM" id="SSF53335">
    <property type="entry name" value="S-adenosyl-L-methionine-dependent methyltransferases"/>
    <property type="match status" value="1"/>
</dbReference>
<accession>A0A8B7ZL90</accession>
<evidence type="ECO:0000313" key="1">
    <source>
        <dbReference type="Proteomes" id="UP000694845"/>
    </source>
</evidence>
<dbReference type="OrthoDB" id="413520at2759"/>
<dbReference type="Pfam" id="PF10294">
    <property type="entry name" value="Methyltransf_16"/>
    <property type="match status" value="1"/>
</dbReference>
<organism evidence="1 2">
    <name type="scientific">Acanthaster planci</name>
    <name type="common">Crown-of-thorns starfish</name>
    <dbReference type="NCBI Taxonomy" id="133434"/>
    <lineage>
        <taxon>Eukaryota</taxon>
        <taxon>Metazoa</taxon>
        <taxon>Echinodermata</taxon>
        <taxon>Eleutherozoa</taxon>
        <taxon>Asterozoa</taxon>
        <taxon>Asteroidea</taxon>
        <taxon>Valvatacea</taxon>
        <taxon>Valvatida</taxon>
        <taxon>Acanthasteridae</taxon>
        <taxon>Acanthaster</taxon>
    </lineage>
</organism>
<dbReference type="InterPro" id="IPR029063">
    <property type="entry name" value="SAM-dependent_MTases_sf"/>
</dbReference>
<dbReference type="GO" id="GO:0005829">
    <property type="term" value="C:cytosol"/>
    <property type="evidence" value="ECO:0007669"/>
    <property type="project" value="TreeGrafter"/>
</dbReference>
<keyword evidence="1" id="KW-1185">Reference proteome</keyword>
<dbReference type="RefSeq" id="XP_022105818.1">
    <property type="nucleotide sequence ID" value="XM_022250126.1"/>
</dbReference>
<dbReference type="Gene3D" id="3.40.50.150">
    <property type="entry name" value="Vaccinia Virus protein VP39"/>
    <property type="match status" value="1"/>
</dbReference>
<dbReference type="PANTHER" id="PTHR14614">
    <property type="entry name" value="HEPATOCELLULAR CARCINOMA-ASSOCIATED ANTIGEN"/>
    <property type="match status" value="1"/>
</dbReference>
<dbReference type="AlphaFoldDB" id="A0A8B7ZL90"/>
<dbReference type="RefSeq" id="XP_022105817.1">
    <property type="nucleotide sequence ID" value="XM_022250125.1"/>
</dbReference>
<dbReference type="GeneID" id="110987412"/>
<sequence>MDDQPKYFDRILEFDGQDLTIKQCYFGDVGCVVWDAALVLLKFLELDFFKPKRDSLEKKHVIELGAGTGAVGLAASLLGADVTVTDLEDFIPLMQLNIDTNKSVIRGTITAKTLQWGASVANFLPHPDVILMSDCVYYLEFLLKAVDDLVKTMNELSGPETVILCSYEERTMGQNLQSLDRFLKLVHEIFSVEEVPLDQQDPVYRSEDIHILTMKRTAPDSRQNSHVDK</sequence>
<name>A0A8B7ZL90_ACAPL</name>
<dbReference type="CTD" id="79609"/>